<gene>
    <name evidence="2" type="ORF">SDC9_131951</name>
</gene>
<reference evidence="2" key="1">
    <citation type="submission" date="2019-08" db="EMBL/GenBank/DDBJ databases">
        <authorList>
            <person name="Kucharzyk K."/>
            <person name="Murdoch R.W."/>
            <person name="Higgins S."/>
            <person name="Loffler F."/>
        </authorList>
    </citation>
    <scope>NUCLEOTIDE SEQUENCE</scope>
</reference>
<feature type="region of interest" description="Disordered" evidence="1">
    <location>
        <begin position="68"/>
        <end position="88"/>
    </location>
</feature>
<feature type="region of interest" description="Disordered" evidence="1">
    <location>
        <begin position="1"/>
        <end position="51"/>
    </location>
</feature>
<proteinExistence type="predicted"/>
<name>A0A645D6P7_9ZZZZ</name>
<dbReference type="EMBL" id="VSSQ01033325">
    <property type="protein sequence ID" value="MPM84875.1"/>
    <property type="molecule type" value="Genomic_DNA"/>
</dbReference>
<comment type="caution">
    <text evidence="2">The sequence shown here is derived from an EMBL/GenBank/DDBJ whole genome shotgun (WGS) entry which is preliminary data.</text>
</comment>
<accession>A0A645D6P7</accession>
<organism evidence="2">
    <name type="scientific">bioreactor metagenome</name>
    <dbReference type="NCBI Taxonomy" id="1076179"/>
    <lineage>
        <taxon>unclassified sequences</taxon>
        <taxon>metagenomes</taxon>
        <taxon>ecological metagenomes</taxon>
    </lineage>
</organism>
<sequence length="88" mass="8845">MTAGDQISGERTLAGAEVEDLGTGPGQQPGHGRSRVMGAGGSHAPTVRGGAGRTLRRVVGQRAGDNVLWDNVLGDPPAGGSPRAPHAR</sequence>
<evidence type="ECO:0000256" key="1">
    <source>
        <dbReference type="SAM" id="MobiDB-lite"/>
    </source>
</evidence>
<evidence type="ECO:0000313" key="2">
    <source>
        <dbReference type="EMBL" id="MPM84875.1"/>
    </source>
</evidence>
<protein>
    <submittedName>
        <fullName evidence="2">Uncharacterized protein</fullName>
    </submittedName>
</protein>
<dbReference type="AlphaFoldDB" id="A0A645D6P7"/>